<dbReference type="AlphaFoldDB" id="A0A0B5AXZ3"/>
<geneLocation type="plasmid" evidence="2"/>
<proteinExistence type="predicted"/>
<dbReference type="BioCyc" id="JESP1508404:G14D9-13364-MONOMER"/>
<sequence>MTIKLQEVLGDAENLFTKEEWEQIFLHAIHSEEENLKEESK</sequence>
<protein>
    <submittedName>
        <fullName evidence="1">Uncharacterized protein</fullName>
    </submittedName>
</protein>
<name>A0A0B5AXZ3_9BACL</name>
<evidence type="ECO:0000313" key="1">
    <source>
        <dbReference type="EMBL" id="AJD93398.1"/>
    </source>
</evidence>
<dbReference type="KEGG" id="jeo:JMA_40800"/>
<dbReference type="HOGENOM" id="CLU_3271344_0_0_9"/>
<accession>A0A0B5AXZ3</accession>
<reference evidence="1 2" key="1">
    <citation type="submission" date="2014-08" db="EMBL/GenBank/DDBJ databases">
        <title>Complete genome of a marine bacteria Jeotgalibacillus malaysiensis.</title>
        <authorList>
            <person name="Yaakop A.S."/>
            <person name="Chan K.-G."/>
            <person name="Goh K.M."/>
        </authorList>
    </citation>
    <scope>NUCLEOTIDE SEQUENCE [LARGE SCALE GENOMIC DNA]</scope>
    <source>
        <strain evidence="1 2">D5</strain>
        <plasmid evidence="2">Plasmid</plasmid>
    </source>
</reference>
<gene>
    <name evidence="1" type="ORF">JMA_40800</name>
</gene>
<keyword evidence="1" id="KW-0614">Plasmid</keyword>
<dbReference type="EMBL" id="CP009417">
    <property type="protein sequence ID" value="AJD93398.1"/>
    <property type="molecule type" value="Genomic_DNA"/>
</dbReference>
<evidence type="ECO:0000313" key="2">
    <source>
        <dbReference type="Proteomes" id="UP000031449"/>
    </source>
</evidence>
<dbReference type="Proteomes" id="UP000031449">
    <property type="component" value="Plasmid unnamed"/>
</dbReference>
<organism evidence="1 2">
    <name type="scientific">Jeotgalibacillus malaysiensis</name>
    <dbReference type="NCBI Taxonomy" id="1508404"/>
    <lineage>
        <taxon>Bacteria</taxon>
        <taxon>Bacillati</taxon>
        <taxon>Bacillota</taxon>
        <taxon>Bacilli</taxon>
        <taxon>Bacillales</taxon>
        <taxon>Caryophanaceae</taxon>
        <taxon>Jeotgalibacillus</taxon>
    </lineage>
</organism>
<keyword evidence="2" id="KW-1185">Reference proteome</keyword>